<evidence type="ECO:0000256" key="5">
    <source>
        <dbReference type="ARBA" id="ARBA00013200"/>
    </source>
</evidence>
<evidence type="ECO:0000256" key="15">
    <source>
        <dbReference type="ARBA" id="ARBA00032605"/>
    </source>
</evidence>
<feature type="transmembrane region" description="Helical" evidence="19">
    <location>
        <begin position="241"/>
        <end position="258"/>
    </location>
</feature>
<comment type="function">
    <text evidence="14 19">Joins adenosylcobinamide-GDP and alpha-ribazole to generate adenosylcobalamin (Ado-cobalamin). Also synthesizes adenosylcobalamin 5'-phosphate from adenosylcobinamide-GDP and alpha-ribazole 5'-phosphate.</text>
</comment>
<feature type="transmembrane region" description="Helical" evidence="19">
    <location>
        <begin position="176"/>
        <end position="199"/>
    </location>
</feature>
<dbReference type="EC" id="2.7.8.26" evidence="5 19"/>
<feature type="transmembrane region" description="Helical" evidence="19">
    <location>
        <begin position="134"/>
        <end position="156"/>
    </location>
</feature>
<sequence>MSGKAGFSSEQPDNPTHGHAIPEGISTAFSWLTVLPFRGSRVFDRTTGRRAMLAMPLVGLFHGLVAGCVFTLTWLLQVNFGHTLDLWVVAFVIVALWEFGTRLMHIDGLSDVADALGSYAPPPKTRAILADTNAGPMGVAAIVFSVAAQIIGVHTIMQGTGSTDLSDTGHFPAFHFPTSAVVGLILVPTVARISALILCTEGYRPANPSGFGALVIGTVPKLGTTAWVIAVVISAFVGGGILWALIALAVIALAIPWARHCSQRFDGLAGDCLGATIEIATAATVVLFSLTV</sequence>
<evidence type="ECO:0000256" key="11">
    <source>
        <dbReference type="ARBA" id="ARBA00022842"/>
    </source>
</evidence>
<comment type="catalytic activity">
    <reaction evidence="17 19">
        <text>alpha-ribazole + adenosylcob(III)inamide-GDP = adenosylcob(III)alamin + GMP + H(+)</text>
        <dbReference type="Rhea" id="RHEA:16049"/>
        <dbReference type="ChEBI" id="CHEBI:10329"/>
        <dbReference type="ChEBI" id="CHEBI:15378"/>
        <dbReference type="ChEBI" id="CHEBI:18408"/>
        <dbReference type="ChEBI" id="CHEBI:58115"/>
        <dbReference type="ChEBI" id="CHEBI:60487"/>
        <dbReference type="EC" id="2.7.8.26"/>
    </reaction>
</comment>
<keyword evidence="11 19" id="KW-0460">Magnesium</keyword>
<evidence type="ECO:0000256" key="4">
    <source>
        <dbReference type="ARBA" id="ARBA00010561"/>
    </source>
</evidence>
<evidence type="ECO:0000256" key="8">
    <source>
        <dbReference type="ARBA" id="ARBA00022573"/>
    </source>
</evidence>
<comment type="caution">
    <text evidence="20">The sequence shown here is derived from an EMBL/GenBank/DDBJ whole genome shotgun (WGS) entry which is preliminary data.</text>
</comment>
<evidence type="ECO:0000256" key="14">
    <source>
        <dbReference type="ARBA" id="ARBA00025228"/>
    </source>
</evidence>
<dbReference type="EMBL" id="QFRA01000008">
    <property type="protein sequence ID" value="PZR05192.1"/>
    <property type="molecule type" value="Genomic_DNA"/>
</dbReference>
<evidence type="ECO:0000256" key="3">
    <source>
        <dbReference type="ARBA" id="ARBA00004663"/>
    </source>
</evidence>
<evidence type="ECO:0000256" key="17">
    <source>
        <dbReference type="ARBA" id="ARBA00048623"/>
    </source>
</evidence>
<dbReference type="InterPro" id="IPR003805">
    <property type="entry name" value="CobS"/>
</dbReference>
<dbReference type="GO" id="GO:0008818">
    <property type="term" value="F:cobalamin 5'-phosphate synthase activity"/>
    <property type="evidence" value="ECO:0007669"/>
    <property type="project" value="UniProtKB-UniRule"/>
</dbReference>
<gene>
    <name evidence="19" type="primary">cobS</name>
    <name evidence="20" type="ORF">DI525_05055</name>
</gene>
<comment type="pathway">
    <text evidence="3 19">Cofactor biosynthesis; adenosylcobalamin biosynthesis; adenosylcobalamin from cob(II)yrinate a,c-diamide: step 7/7.</text>
</comment>
<dbReference type="Pfam" id="PF02654">
    <property type="entry name" value="CobS"/>
    <property type="match status" value="1"/>
</dbReference>
<keyword evidence="7 19" id="KW-1003">Cell membrane</keyword>
<organism evidence="20 21">
    <name type="scientific">Corynebacterium kroppenstedtii</name>
    <dbReference type="NCBI Taxonomy" id="161879"/>
    <lineage>
        <taxon>Bacteria</taxon>
        <taxon>Bacillati</taxon>
        <taxon>Actinomycetota</taxon>
        <taxon>Actinomycetes</taxon>
        <taxon>Mycobacteriales</taxon>
        <taxon>Corynebacteriaceae</taxon>
        <taxon>Corynebacterium</taxon>
    </lineage>
</organism>
<dbReference type="Proteomes" id="UP000249432">
    <property type="component" value="Unassembled WGS sequence"/>
</dbReference>
<evidence type="ECO:0000256" key="7">
    <source>
        <dbReference type="ARBA" id="ARBA00022475"/>
    </source>
</evidence>
<dbReference type="NCBIfam" id="NF001282">
    <property type="entry name" value="PRK00235.2-4"/>
    <property type="match status" value="1"/>
</dbReference>
<name>A0A2W5SQG4_9CORY</name>
<proteinExistence type="inferred from homology"/>
<dbReference type="GO" id="GO:0009236">
    <property type="term" value="P:cobalamin biosynthetic process"/>
    <property type="evidence" value="ECO:0007669"/>
    <property type="project" value="UniProtKB-UniRule"/>
</dbReference>
<keyword evidence="12 19" id="KW-1133">Transmembrane helix</keyword>
<evidence type="ECO:0000256" key="9">
    <source>
        <dbReference type="ARBA" id="ARBA00022679"/>
    </source>
</evidence>
<comment type="catalytic activity">
    <reaction evidence="18 19">
        <text>alpha-ribazole 5'-phosphate + adenosylcob(III)inamide-GDP = adenosylcob(III)alamin 5'-phosphate + GMP + H(+)</text>
        <dbReference type="Rhea" id="RHEA:23560"/>
        <dbReference type="ChEBI" id="CHEBI:15378"/>
        <dbReference type="ChEBI" id="CHEBI:57918"/>
        <dbReference type="ChEBI" id="CHEBI:58115"/>
        <dbReference type="ChEBI" id="CHEBI:60487"/>
        <dbReference type="ChEBI" id="CHEBI:60493"/>
        <dbReference type="EC" id="2.7.8.26"/>
    </reaction>
</comment>
<dbReference type="RefSeq" id="WP_303734686.1">
    <property type="nucleotide sequence ID" value="NZ_CAKZHK010000008.1"/>
</dbReference>
<keyword evidence="9 19" id="KW-0808">Transferase</keyword>
<evidence type="ECO:0000256" key="18">
    <source>
        <dbReference type="ARBA" id="ARBA00049504"/>
    </source>
</evidence>
<dbReference type="PANTHER" id="PTHR34148:SF1">
    <property type="entry name" value="ADENOSYLCOBINAMIDE-GDP RIBAZOLETRANSFERASE"/>
    <property type="match status" value="1"/>
</dbReference>
<dbReference type="HAMAP" id="MF_00719">
    <property type="entry name" value="CobS"/>
    <property type="match status" value="1"/>
</dbReference>
<dbReference type="UniPathway" id="UPA00148">
    <property type="reaction ID" value="UER00238"/>
</dbReference>
<comment type="subcellular location">
    <subcellularLocation>
        <location evidence="2 19">Cell membrane</location>
        <topology evidence="2 19">Multi-pass membrane protein</topology>
    </subcellularLocation>
</comment>
<dbReference type="GO" id="GO:0005886">
    <property type="term" value="C:plasma membrane"/>
    <property type="evidence" value="ECO:0007669"/>
    <property type="project" value="UniProtKB-SubCell"/>
</dbReference>
<reference evidence="20 21" key="1">
    <citation type="submission" date="2017-08" db="EMBL/GenBank/DDBJ databases">
        <title>Infants hospitalized years apart are colonized by the same room-sourced microbial strains.</title>
        <authorList>
            <person name="Brooks B."/>
            <person name="Olm M.R."/>
            <person name="Firek B.A."/>
            <person name="Baker R."/>
            <person name="Thomas B.C."/>
            <person name="Morowitz M.J."/>
            <person name="Banfield J.F."/>
        </authorList>
    </citation>
    <scope>NUCLEOTIDE SEQUENCE [LARGE SCALE GENOMIC DNA]</scope>
    <source>
        <strain evidence="20">S2_003_000_R1_3</strain>
    </source>
</reference>
<evidence type="ECO:0000256" key="19">
    <source>
        <dbReference type="HAMAP-Rule" id="MF_00719"/>
    </source>
</evidence>
<evidence type="ECO:0000256" key="16">
    <source>
        <dbReference type="ARBA" id="ARBA00032853"/>
    </source>
</evidence>
<keyword evidence="13 19" id="KW-0472">Membrane</keyword>
<evidence type="ECO:0000256" key="6">
    <source>
        <dbReference type="ARBA" id="ARBA00015850"/>
    </source>
</evidence>
<comment type="cofactor">
    <cofactor evidence="1 19">
        <name>Mg(2+)</name>
        <dbReference type="ChEBI" id="CHEBI:18420"/>
    </cofactor>
</comment>
<evidence type="ECO:0000313" key="21">
    <source>
        <dbReference type="Proteomes" id="UP000249432"/>
    </source>
</evidence>
<evidence type="ECO:0000256" key="10">
    <source>
        <dbReference type="ARBA" id="ARBA00022692"/>
    </source>
</evidence>
<feature type="transmembrane region" description="Helical" evidence="19">
    <location>
        <begin position="51"/>
        <end position="76"/>
    </location>
</feature>
<evidence type="ECO:0000256" key="12">
    <source>
        <dbReference type="ARBA" id="ARBA00022989"/>
    </source>
</evidence>
<evidence type="ECO:0000256" key="13">
    <source>
        <dbReference type="ARBA" id="ARBA00023136"/>
    </source>
</evidence>
<protein>
    <recommendedName>
        <fullName evidence="6 19">Adenosylcobinamide-GDP ribazoletransferase</fullName>
        <ecNumber evidence="5 19">2.7.8.26</ecNumber>
    </recommendedName>
    <alternativeName>
        <fullName evidence="16 19">Cobalamin synthase</fullName>
    </alternativeName>
    <alternativeName>
        <fullName evidence="15 19">Cobalamin-5'-phosphate synthase</fullName>
    </alternativeName>
</protein>
<dbReference type="AlphaFoldDB" id="A0A2W5SQG4"/>
<keyword evidence="8 19" id="KW-0169">Cobalamin biosynthesis</keyword>
<feature type="transmembrane region" description="Helical" evidence="19">
    <location>
        <begin position="82"/>
        <end position="100"/>
    </location>
</feature>
<dbReference type="GO" id="GO:0051073">
    <property type="term" value="F:adenosylcobinamide-GDP ribazoletransferase activity"/>
    <property type="evidence" value="ECO:0007669"/>
    <property type="project" value="UniProtKB-UniRule"/>
</dbReference>
<comment type="similarity">
    <text evidence="4 19">Belongs to the CobS family.</text>
</comment>
<feature type="transmembrane region" description="Helical" evidence="19">
    <location>
        <begin position="211"/>
        <end position="235"/>
    </location>
</feature>
<keyword evidence="10 19" id="KW-0812">Transmembrane</keyword>
<evidence type="ECO:0000256" key="1">
    <source>
        <dbReference type="ARBA" id="ARBA00001946"/>
    </source>
</evidence>
<evidence type="ECO:0000256" key="2">
    <source>
        <dbReference type="ARBA" id="ARBA00004651"/>
    </source>
</evidence>
<dbReference type="PANTHER" id="PTHR34148">
    <property type="entry name" value="ADENOSYLCOBINAMIDE-GDP RIBAZOLETRANSFERASE"/>
    <property type="match status" value="1"/>
</dbReference>
<evidence type="ECO:0000313" key="20">
    <source>
        <dbReference type="EMBL" id="PZR05192.1"/>
    </source>
</evidence>
<accession>A0A2W5SQG4</accession>